<evidence type="ECO:0000313" key="5">
    <source>
        <dbReference type="EMBL" id="KAF0730093.1"/>
    </source>
</evidence>
<comment type="caution">
    <text evidence="5">The sequence shown here is derived from an EMBL/GenBank/DDBJ whole genome shotgun (WGS) entry which is preliminary data.</text>
</comment>
<protein>
    <recommendedName>
        <fullName evidence="4">EF-hand domain-containing protein</fullName>
    </recommendedName>
</protein>
<evidence type="ECO:0000259" key="4">
    <source>
        <dbReference type="PROSITE" id="PS50222"/>
    </source>
</evidence>
<keyword evidence="6" id="KW-1185">Reference proteome</keyword>
<dbReference type="InterPro" id="IPR002048">
    <property type="entry name" value="EF_hand_dom"/>
</dbReference>
<sequence>MLISPRKKLSTVRDPDRASIAPPSTAYNLYPFQGLQSPPKLSNPSKSSPKRLQRLAQPVLAKNIEKETWVPLSRPFTPLSSVAPSAVASHLADEQHPHIKPDDLAQIEAWLDSFDQEAQSFTSYFLFCELKFQQSAVLATGRNVPNRLRTAVAFYCLQQASSIFGRFQSLLDTICTNLGSAIYSSFSALRRGPRHVTALECYQAGTTYFEQVDALQKENAALIASRQAFKDEVSRLQHEICRLETQSAALKDATASPLAAIAAFTKMALDGNEFNPVSNLAEREKMGYILKTFKSLGPIERIQVFLSMIELLDANPDVIFAMINTMPAPQREEVIERLIQDQMADMQQYVGPLAPSLSVFMTSQAQEVLRHVEAVQEDAEEARQELAKFQERIQDVLAGTSLSDLDIPHQEKGVMEALAAVVEALAREKEKVRRYEARVFTITAVHSKNKAQSETLWMDKCHDLEAKLEMIESEKQRLAEQLQSFLPADDAESTAAGEKIDQETQVSLEELQKSLLEHGNSQERRVTTQQPGGFVAKTHKSFVGLYTMIQEANYSVASVKRIVAKKRPLGLLELHQTIAGFYQSKMSQDIADDNMHRPRQGFAQMLLDSYTVFYGLRELAVSQLITLDASIRKFSPKSARVRIFGLLVGSLEPGSYASSVPATDFFLSVVGVLFNVGNYRLNEDKAQTNAKQLKTWLGDGMPGSSSCTNIPLDKLIPTIQIIFATSSVTVAFLDDLCSAPNDANEVDLDTAMEKILYFWLQLYEQQVATMHGVFRLGDKDTNGVLDFQEFSTIVHHFDPGMSRRDCLDLYNRVAGADNVIDKDEFVMGMINHLRDLELKTYFSTNYTLSTSSSSKTRAKGDVLGQPQMPFNPVRQLGVLLAKFKAAHEHMSHQVERSDPIVNWEEGIDPILERYTRTSSAMAPRPPTRLDPSN</sequence>
<accession>A0A6G0WRJ6</accession>
<dbReference type="PROSITE" id="PS50222">
    <property type="entry name" value="EF_HAND_2"/>
    <property type="match status" value="1"/>
</dbReference>
<dbReference type="InterPro" id="IPR018247">
    <property type="entry name" value="EF_Hand_1_Ca_BS"/>
</dbReference>
<dbReference type="PANTHER" id="PTHR34894:SF5">
    <property type="entry name" value="EF-HAND DOMAIN-CONTAINING PROTEIN"/>
    <property type="match status" value="1"/>
</dbReference>
<feature type="domain" description="EF-hand" evidence="4">
    <location>
        <begin position="765"/>
        <end position="800"/>
    </location>
</feature>
<dbReference type="CDD" id="cd00051">
    <property type="entry name" value="EFh"/>
    <property type="match status" value="1"/>
</dbReference>
<organism evidence="5 6">
    <name type="scientific">Aphanomyces euteiches</name>
    <dbReference type="NCBI Taxonomy" id="100861"/>
    <lineage>
        <taxon>Eukaryota</taxon>
        <taxon>Sar</taxon>
        <taxon>Stramenopiles</taxon>
        <taxon>Oomycota</taxon>
        <taxon>Saprolegniomycetes</taxon>
        <taxon>Saprolegniales</taxon>
        <taxon>Verrucalvaceae</taxon>
        <taxon>Aphanomyces</taxon>
    </lineage>
</organism>
<evidence type="ECO:0000256" key="2">
    <source>
        <dbReference type="SAM" id="Coils"/>
    </source>
</evidence>
<dbReference type="AlphaFoldDB" id="A0A6G0WRJ6"/>
<dbReference type="Proteomes" id="UP000481153">
    <property type="component" value="Unassembled WGS sequence"/>
</dbReference>
<feature type="compositionally biased region" description="Basic residues" evidence="3">
    <location>
        <begin position="1"/>
        <end position="10"/>
    </location>
</feature>
<dbReference type="PROSITE" id="PS00018">
    <property type="entry name" value="EF_HAND_1"/>
    <property type="match status" value="1"/>
</dbReference>
<dbReference type="GO" id="GO:0005509">
    <property type="term" value="F:calcium ion binding"/>
    <property type="evidence" value="ECO:0007669"/>
    <property type="project" value="InterPro"/>
</dbReference>
<name>A0A6G0WRJ6_9STRA</name>
<dbReference type="Gene3D" id="1.10.238.10">
    <property type="entry name" value="EF-hand"/>
    <property type="match status" value="1"/>
</dbReference>
<dbReference type="EMBL" id="VJMJ01000156">
    <property type="protein sequence ID" value="KAF0730093.1"/>
    <property type="molecule type" value="Genomic_DNA"/>
</dbReference>
<proteinExistence type="predicted"/>
<evidence type="ECO:0000256" key="1">
    <source>
        <dbReference type="ARBA" id="ARBA00022837"/>
    </source>
</evidence>
<evidence type="ECO:0000256" key="3">
    <source>
        <dbReference type="SAM" id="MobiDB-lite"/>
    </source>
</evidence>
<keyword evidence="1" id="KW-0106">Calcium</keyword>
<feature type="region of interest" description="Disordered" evidence="3">
    <location>
        <begin position="1"/>
        <end position="25"/>
    </location>
</feature>
<dbReference type="SUPFAM" id="SSF47473">
    <property type="entry name" value="EF-hand"/>
    <property type="match status" value="1"/>
</dbReference>
<dbReference type="PANTHER" id="PTHR34894">
    <property type="entry name" value="SAM-DEPENDENT METHYLTRANSFERASE RSMI, CONSERVED SITE"/>
    <property type="match status" value="1"/>
</dbReference>
<dbReference type="InterPro" id="IPR011992">
    <property type="entry name" value="EF-hand-dom_pair"/>
</dbReference>
<evidence type="ECO:0000313" key="6">
    <source>
        <dbReference type="Proteomes" id="UP000481153"/>
    </source>
</evidence>
<dbReference type="VEuPathDB" id="FungiDB:AeMF1_017258"/>
<gene>
    <name evidence="5" type="ORF">Ae201684_012389</name>
</gene>
<keyword evidence="2" id="KW-0175">Coiled coil</keyword>
<feature type="coiled-coil region" evidence="2">
    <location>
        <begin position="365"/>
        <end position="481"/>
    </location>
</feature>
<reference evidence="5 6" key="1">
    <citation type="submission" date="2019-07" db="EMBL/GenBank/DDBJ databases">
        <title>Genomics analysis of Aphanomyces spp. identifies a new class of oomycete effector associated with host adaptation.</title>
        <authorList>
            <person name="Gaulin E."/>
        </authorList>
    </citation>
    <scope>NUCLEOTIDE SEQUENCE [LARGE SCALE GENOMIC DNA]</scope>
    <source>
        <strain evidence="5 6">ATCC 201684</strain>
    </source>
</reference>